<dbReference type="Proteomes" id="UP000504606">
    <property type="component" value="Unplaced"/>
</dbReference>
<sequence>MIVYSLTYSATCVSTAVDSLVEMQDSLGDGYSVKDTLVPLQAGLGRIFLFLYACSTFQRAAQEHSKLSQELQGFLADTPDVPVAVLREVERFIVQIGLRDGYFDVLSLFRLDIGAMRTILAATATYLFVLMQFGISMY</sequence>
<evidence type="ECO:0000313" key="8">
    <source>
        <dbReference type="RefSeq" id="XP_052128320.1"/>
    </source>
</evidence>
<evidence type="ECO:0000313" key="7">
    <source>
        <dbReference type="Proteomes" id="UP000504606"/>
    </source>
</evidence>
<protein>
    <submittedName>
        <fullName evidence="8">Uncharacterized protein LOC113205808</fullName>
    </submittedName>
</protein>
<dbReference type="Pfam" id="PF08395">
    <property type="entry name" value="7tm_7"/>
    <property type="match status" value="1"/>
</dbReference>
<gene>
    <name evidence="8" type="primary">LOC113205808</name>
</gene>
<evidence type="ECO:0000256" key="6">
    <source>
        <dbReference type="SAM" id="Phobius"/>
    </source>
</evidence>
<reference evidence="8" key="1">
    <citation type="submission" date="2025-08" db="UniProtKB">
        <authorList>
            <consortium name="RefSeq"/>
        </authorList>
    </citation>
    <scope>IDENTIFICATION</scope>
    <source>
        <tissue evidence="8">Whole organism</tissue>
    </source>
</reference>
<proteinExistence type="predicted"/>
<feature type="transmembrane region" description="Helical" evidence="6">
    <location>
        <begin position="118"/>
        <end position="135"/>
    </location>
</feature>
<evidence type="ECO:0000256" key="2">
    <source>
        <dbReference type="ARBA" id="ARBA00022475"/>
    </source>
</evidence>
<evidence type="ECO:0000256" key="3">
    <source>
        <dbReference type="ARBA" id="ARBA00022692"/>
    </source>
</evidence>
<accession>A0A9C6X391</accession>
<name>A0A9C6X391_FRAOC</name>
<evidence type="ECO:0000256" key="4">
    <source>
        <dbReference type="ARBA" id="ARBA00022989"/>
    </source>
</evidence>
<keyword evidence="5 6" id="KW-0472">Membrane</keyword>
<evidence type="ECO:0000256" key="5">
    <source>
        <dbReference type="ARBA" id="ARBA00023136"/>
    </source>
</evidence>
<dbReference type="GO" id="GO:0005886">
    <property type="term" value="C:plasma membrane"/>
    <property type="evidence" value="ECO:0007669"/>
    <property type="project" value="UniProtKB-SubCell"/>
</dbReference>
<organism evidence="7 8">
    <name type="scientific">Frankliniella occidentalis</name>
    <name type="common">Western flower thrips</name>
    <name type="synonym">Euthrips occidentalis</name>
    <dbReference type="NCBI Taxonomy" id="133901"/>
    <lineage>
        <taxon>Eukaryota</taxon>
        <taxon>Metazoa</taxon>
        <taxon>Ecdysozoa</taxon>
        <taxon>Arthropoda</taxon>
        <taxon>Hexapoda</taxon>
        <taxon>Insecta</taxon>
        <taxon>Pterygota</taxon>
        <taxon>Neoptera</taxon>
        <taxon>Paraneoptera</taxon>
        <taxon>Thysanoptera</taxon>
        <taxon>Terebrantia</taxon>
        <taxon>Thripoidea</taxon>
        <taxon>Thripidae</taxon>
        <taxon>Frankliniella</taxon>
    </lineage>
</organism>
<dbReference type="GeneID" id="113205808"/>
<dbReference type="RefSeq" id="XP_052128320.1">
    <property type="nucleotide sequence ID" value="XM_052272360.1"/>
</dbReference>
<dbReference type="AlphaFoldDB" id="A0A9C6X391"/>
<dbReference type="KEGG" id="foc:113205808"/>
<dbReference type="InterPro" id="IPR013604">
    <property type="entry name" value="7TM_chemorcpt"/>
</dbReference>
<keyword evidence="3 6" id="KW-0812">Transmembrane</keyword>
<keyword evidence="2" id="KW-1003">Cell membrane</keyword>
<keyword evidence="4 6" id="KW-1133">Transmembrane helix</keyword>
<comment type="subcellular location">
    <subcellularLocation>
        <location evidence="1">Cell membrane</location>
        <topology evidence="1">Multi-pass membrane protein</topology>
    </subcellularLocation>
</comment>
<dbReference type="GO" id="GO:0050909">
    <property type="term" value="P:sensory perception of taste"/>
    <property type="evidence" value="ECO:0007669"/>
    <property type="project" value="InterPro"/>
</dbReference>
<evidence type="ECO:0000256" key="1">
    <source>
        <dbReference type="ARBA" id="ARBA00004651"/>
    </source>
</evidence>
<keyword evidence="7" id="KW-1185">Reference proteome</keyword>